<dbReference type="STRING" id="1037660.A0A066VCU8"/>
<feature type="compositionally biased region" description="Acidic residues" evidence="1">
    <location>
        <begin position="1144"/>
        <end position="1158"/>
    </location>
</feature>
<dbReference type="GeneID" id="25267583"/>
<gene>
    <name evidence="2" type="ORF">K437DRAFT_53226</name>
</gene>
<dbReference type="EMBL" id="JMSN01000163">
    <property type="protein sequence ID" value="KDN36599.1"/>
    <property type="molecule type" value="Genomic_DNA"/>
</dbReference>
<dbReference type="HOGENOM" id="CLU_262410_0_0_1"/>
<feature type="compositionally biased region" description="Low complexity" evidence="1">
    <location>
        <begin position="387"/>
        <end position="400"/>
    </location>
</feature>
<evidence type="ECO:0000313" key="2">
    <source>
        <dbReference type="EMBL" id="KDN36599.1"/>
    </source>
</evidence>
<feature type="compositionally biased region" description="Basic and acidic residues" evidence="1">
    <location>
        <begin position="785"/>
        <end position="794"/>
    </location>
</feature>
<name>A0A066VCU8_TILAU</name>
<feature type="region of interest" description="Disordered" evidence="1">
    <location>
        <begin position="348"/>
        <end position="367"/>
    </location>
</feature>
<accession>A0A066VCU8</accession>
<feature type="compositionally biased region" description="Polar residues" evidence="1">
    <location>
        <begin position="938"/>
        <end position="947"/>
    </location>
</feature>
<dbReference type="Proteomes" id="UP000027361">
    <property type="component" value="Unassembled WGS sequence"/>
</dbReference>
<feature type="region of interest" description="Disordered" evidence="1">
    <location>
        <begin position="989"/>
        <end position="1069"/>
    </location>
</feature>
<feature type="compositionally biased region" description="Polar residues" evidence="1">
    <location>
        <begin position="752"/>
        <end position="762"/>
    </location>
</feature>
<feature type="compositionally biased region" description="Basic and acidic residues" evidence="1">
    <location>
        <begin position="1015"/>
        <end position="1030"/>
    </location>
</feature>
<dbReference type="InParanoid" id="A0A066VCU8"/>
<evidence type="ECO:0000313" key="3">
    <source>
        <dbReference type="Proteomes" id="UP000027361"/>
    </source>
</evidence>
<protein>
    <submittedName>
        <fullName evidence="2">Uncharacterized protein</fullName>
    </submittedName>
</protein>
<feature type="region of interest" description="Disordered" evidence="1">
    <location>
        <begin position="376"/>
        <end position="423"/>
    </location>
</feature>
<feature type="compositionally biased region" description="Acidic residues" evidence="1">
    <location>
        <begin position="805"/>
        <end position="817"/>
    </location>
</feature>
<comment type="caution">
    <text evidence="2">The sequence shown here is derived from an EMBL/GenBank/DDBJ whole genome shotgun (WGS) entry which is preliminary data.</text>
</comment>
<feature type="region of interest" description="Disordered" evidence="1">
    <location>
        <begin position="752"/>
        <end position="841"/>
    </location>
</feature>
<sequence length="1289" mass="141157">MTSSMKMSKRINARLQLAAALIEADNEVLAEQAALEKEREFFRRREGQAPGSGTSELPLRISLPAPKLASESAIFAPYRYDSKPLPHQRSRTNSLSSRLSLLDSRQSDQGDGARRPSIDFLGVALPSEKKTRATHSSAASIGSLSRASLDSGEAFIGARSRPTSSVLDARDNRNEDVVQALEAWNVDKYLSQEERAKIEGRRCRANSVIGMPPSETRHDDQRLSWDMSSAANYQAGFMGRTQSEVNTTATGAEILSHISRGKSRRGPRAAPDPALLAKIKLYRARQETLPPSEWDGPGPLASESELVDHLDGNASQDAENLLNLRRVISHKQSLGESGMELARRKSTLGVTGSWSDEEIPGDKGKKATPIMTPAIDHLMSPEHPSRTTRTLASSRARPSTPSNINTPEHKRQSSSGVLLAPRTAVPGDPFGVFPQDSTRYPSHLSVADDLNEDWNAADDRLLESLGGGKRRSLPMDGLTTKQLQRLARHSQMPEFYGDVPPDARSSIDTTRADNDSIFSMEVIRKPVTSIPPPKLLKRDPGKQGNTLDPDMSSANWRTRGQLSKLANLFEPVKKAKHIRESLDDEFAMETDWRKSGPLQARGLEARVPSTLIMPQPLQNTQAASTVNDTPRSGQQDVGALHAVGIHVPPGFVLHDGRGLPPVRFISVNAASTRAAKADSDTKPTKKADVMLDAFLQSTLAERPIPVPATAPTGIGRRAASQSTVLFRNQLVQNEDEKEGWGWEPYTQTEFVHQEAQPTEEVQSTSRSKKGKSRSKRERKDRRRRREEGRLRRNEVQPQGTACAAVEEDSEDDTESDGSSDTSSAISRSSCATSGRRKPWVDDVRPAGKLYGKSLLDVAEARVVTRKSANMFYGQADLAEGLQKSTDAESVSLAPSRAVPFADRPLGMNDTRERMQTIFGKDEVWEREMQKRRDEDQQELQSYTSAASTDKCEAEVGSPLEPHEGPSVLARPITSAEPLTLDIAVSAEGTRHGGTTDWFAGASDHDTDSEGSSVIEARRSHEEYERRKSLTLEHALQEPQTLLDLSQDEGKKCDGSESDSSEDLPLDQLKTNRKSSLIPYELRLTHLLSSADGNSSDEEMPLAQIMNKRKDVLGELLHLSSHSEQNFAATGTATAERCRQHSGELEDLGEGDSDSDDDAPLGVKHPQGPEILRRLHPTSRGEEGSDDEPLGMAHPQAAIIAEQAALIKQLQAERANSQQAMPPSQWAMPAYPAMPVYDAMSNMQLFAPSPLIQGPSSDIGGPNLLYDPKSTLIDRWRNDVPGHAGVSNQS</sequence>
<feature type="compositionally biased region" description="Basic residues" evidence="1">
    <location>
        <begin position="766"/>
        <end position="784"/>
    </location>
</feature>
<dbReference type="RefSeq" id="XP_013240111.1">
    <property type="nucleotide sequence ID" value="XM_013384657.1"/>
</dbReference>
<feature type="region of interest" description="Disordered" evidence="1">
    <location>
        <begin position="529"/>
        <end position="554"/>
    </location>
</feature>
<feature type="region of interest" description="Disordered" evidence="1">
    <location>
        <begin position="1127"/>
        <end position="1190"/>
    </location>
</feature>
<organism evidence="2 3">
    <name type="scientific">Tilletiaria anomala (strain ATCC 24038 / CBS 436.72 / UBC 951)</name>
    <dbReference type="NCBI Taxonomy" id="1037660"/>
    <lineage>
        <taxon>Eukaryota</taxon>
        <taxon>Fungi</taxon>
        <taxon>Dikarya</taxon>
        <taxon>Basidiomycota</taxon>
        <taxon>Ustilaginomycotina</taxon>
        <taxon>Exobasidiomycetes</taxon>
        <taxon>Georgefischeriales</taxon>
        <taxon>Tilletiariaceae</taxon>
        <taxon>Tilletiaria</taxon>
    </lineage>
</organism>
<reference evidence="2 3" key="1">
    <citation type="submission" date="2014-05" db="EMBL/GenBank/DDBJ databases">
        <title>Draft genome sequence of a rare smut relative, Tilletiaria anomala UBC 951.</title>
        <authorList>
            <consortium name="DOE Joint Genome Institute"/>
            <person name="Toome M."/>
            <person name="Kuo A."/>
            <person name="Henrissat B."/>
            <person name="Lipzen A."/>
            <person name="Tritt A."/>
            <person name="Yoshinaga Y."/>
            <person name="Zane M."/>
            <person name="Barry K."/>
            <person name="Grigoriev I.V."/>
            <person name="Spatafora J.W."/>
            <person name="Aimea M.C."/>
        </authorList>
    </citation>
    <scope>NUCLEOTIDE SEQUENCE [LARGE SCALE GENOMIC DNA]</scope>
    <source>
        <strain evidence="2 3">UBC 951</strain>
    </source>
</reference>
<feature type="compositionally biased region" description="Low complexity" evidence="1">
    <location>
        <begin position="818"/>
        <end position="833"/>
    </location>
</feature>
<evidence type="ECO:0000256" key="1">
    <source>
        <dbReference type="SAM" id="MobiDB-lite"/>
    </source>
</evidence>
<feature type="region of interest" description="Disordered" evidence="1">
    <location>
        <begin position="928"/>
        <end position="964"/>
    </location>
</feature>
<proteinExistence type="predicted"/>
<feature type="compositionally biased region" description="Acidic residues" evidence="1">
    <location>
        <begin position="1055"/>
        <end position="1064"/>
    </location>
</feature>
<keyword evidence="3" id="KW-1185">Reference proteome</keyword>
<dbReference type="OrthoDB" id="2564267at2759"/>